<sequence>MSAAPRIDLHTHSTASDGTLSPAELVRAAAEAGLDVVAITDHDTTAGWAPALDALPAGLSLVRGAELSCRWYGEEPALPLHLLAYLFDPDAPELVAELARVRAAREERGERIVALLRADGVDVSWPEILTGAGGGTVGRPHIAQALIRAGLVTTTTEAFGPDWLGERYRLPKEDIDVFRAIRLVRAAGGVPVFAHPRATRRGRIVPDELIADLAAAGLAGLEADHEDHSPAERAHVRALAGELGLLVTGSSDFHGTHKTVRLGAFTTGPEAYERIVAEARGVTEVASG</sequence>
<organism evidence="3 5">
    <name type="scientific">Micromonospora peucetia</name>
    <dbReference type="NCBI Taxonomy" id="47871"/>
    <lineage>
        <taxon>Bacteria</taxon>
        <taxon>Bacillati</taxon>
        <taxon>Actinomycetota</taxon>
        <taxon>Actinomycetes</taxon>
        <taxon>Micromonosporales</taxon>
        <taxon>Micromonosporaceae</taxon>
        <taxon>Micromonospora</taxon>
    </lineage>
</organism>
<feature type="domain" description="Polymerase/histidinol phosphatase N-terminal" evidence="2">
    <location>
        <begin position="7"/>
        <end position="71"/>
    </location>
</feature>
<dbReference type="GO" id="GO:0035312">
    <property type="term" value="F:5'-3' DNA exonuclease activity"/>
    <property type="evidence" value="ECO:0007669"/>
    <property type="project" value="TreeGrafter"/>
</dbReference>
<evidence type="ECO:0000256" key="1">
    <source>
        <dbReference type="SAM" id="MobiDB-lite"/>
    </source>
</evidence>
<dbReference type="OrthoDB" id="9804333at2"/>
<dbReference type="Gene3D" id="1.10.150.650">
    <property type="match status" value="1"/>
</dbReference>
<dbReference type="PANTHER" id="PTHR42924:SF3">
    <property type="entry name" value="POLYMERASE_HISTIDINOL PHOSPHATASE N-TERMINAL DOMAIN-CONTAINING PROTEIN"/>
    <property type="match status" value="1"/>
</dbReference>
<dbReference type="Gene3D" id="3.20.20.140">
    <property type="entry name" value="Metal-dependent hydrolases"/>
    <property type="match status" value="1"/>
</dbReference>
<dbReference type="Proteomes" id="UP001334804">
    <property type="component" value="Chromosome"/>
</dbReference>
<dbReference type="AlphaFoldDB" id="A0A1C6UJN2"/>
<keyword evidence="6" id="KW-1185">Reference proteome</keyword>
<dbReference type="Pfam" id="PF02811">
    <property type="entry name" value="PHP"/>
    <property type="match status" value="1"/>
</dbReference>
<dbReference type="EMBL" id="CP109071">
    <property type="protein sequence ID" value="WSA34166.1"/>
    <property type="molecule type" value="Genomic_DNA"/>
</dbReference>
<protein>
    <submittedName>
        <fullName evidence="4">PHP domain-containing protein</fullName>
    </submittedName>
</protein>
<evidence type="ECO:0000313" key="3">
    <source>
        <dbReference type="EMBL" id="SCL54063.1"/>
    </source>
</evidence>
<dbReference type="STRING" id="47871.GA0070608_1270"/>
<evidence type="ECO:0000313" key="4">
    <source>
        <dbReference type="EMBL" id="WSA34166.1"/>
    </source>
</evidence>
<reference evidence="4 6" key="2">
    <citation type="submission" date="2022-10" db="EMBL/GenBank/DDBJ databases">
        <title>The complete genomes of actinobacterial strains from the NBC collection.</title>
        <authorList>
            <person name="Joergensen T.S."/>
            <person name="Alvarez Arevalo M."/>
            <person name="Sterndorff E.B."/>
            <person name="Faurdal D."/>
            <person name="Vuksanovic O."/>
            <person name="Mourched A.-S."/>
            <person name="Charusanti P."/>
            <person name="Shaw S."/>
            <person name="Blin K."/>
            <person name="Weber T."/>
        </authorList>
    </citation>
    <scope>NUCLEOTIDE SEQUENCE [LARGE SCALE GENOMIC DNA]</scope>
    <source>
        <strain evidence="4 6">NBC 01809</strain>
    </source>
</reference>
<dbReference type="Proteomes" id="UP000199343">
    <property type="component" value="Unassembled WGS sequence"/>
</dbReference>
<proteinExistence type="predicted"/>
<dbReference type="GO" id="GO:0004534">
    <property type="term" value="F:5'-3' RNA exonuclease activity"/>
    <property type="evidence" value="ECO:0007669"/>
    <property type="project" value="TreeGrafter"/>
</dbReference>
<gene>
    <name evidence="3" type="ORF">GA0070608_1270</name>
    <name evidence="4" type="ORF">OIE14_09055</name>
</gene>
<dbReference type="CDD" id="cd07438">
    <property type="entry name" value="PHP_HisPPase_AMP"/>
    <property type="match status" value="1"/>
</dbReference>
<dbReference type="InterPro" id="IPR016195">
    <property type="entry name" value="Pol/histidinol_Pase-like"/>
</dbReference>
<reference evidence="3 5" key="1">
    <citation type="submission" date="2016-06" db="EMBL/GenBank/DDBJ databases">
        <authorList>
            <person name="Kjaerup R.B."/>
            <person name="Dalgaard T.S."/>
            <person name="Juul-Madsen H.R."/>
        </authorList>
    </citation>
    <scope>NUCLEOTIDE SEQUENCE [LARGE SCALE GENOMIC DNA]</scope>
    <source>
        <strain evidence="3 5">DSM 43363</strain>
    </source>
</reference>
<dbReference type="RefSeq" id="WP_091623210.1">
    <property type="nucleotide sequence ID" value="NZ_CP109071.1"/>
</dbReference>
<dbReference type="InterPro" id="IPR004013">
    <property type="entry name" value="PHP_dom"/>
</dbReference>
<accession>A0A1C6UJN2</accession>
<dbReference type="SUPFAM" id="SSF89550">
    <property type="entry name" value="PHP domain-like"/>
    <property type="match status" value="1"/>
</dbReference>
<dbReference type="InterPro" id="IPR003141">
    <property type="entry name" value="Pol/His_phosphatase_N"/>
</dbReference>
<dbReference type="InterPro" id="IPR052018">
    <property type="entry name" value="PHP_domain"/>
</dbReference>
<name>A0A1C6UJN2_9ACTN</name>
<evidence type="ECO:0000313" key="5">
    <source>
        <dbReference type="Proteomes" id="UP000199343"/>
    </source>
</evidence>
<evidence type="ECO:0000259" key="2">
    <source>
        <dbReference type="SMART" id="SM00481"/>
    </source>
</evidence>
<evidence type="ECO:0000313" key="6">
    <source>
        <dbReference type="Proteomes" id="UP001334804"/>
    </source>
</evidence>
<feature type="region of interest" description="Disordered" evidence="1">
    <location>
        <begin position="1"/>
        <end position="20"/>
    </location>
</feature>
<dbReference type="EMBL" id="FMIC01000002">
    <property type="protein sequence ID" value="SCL54063.1"/>
    <property type="molecule type" value="Genomic_DNA"/>
</dbReference>
<dbReference type="SMART" id="SM00481">
    <property type="entry name" value="POLIIIAc"/>
    <property type="match status" value="1"/>
</dbReference>
<dbReference type="PANTHER" id="PTHR42924">
    <property type="entry name" value="EXONUCLEASE"/>
    <property type="match status" value="1"/>
</dbReference>